<evidence type="ECO:0000313" key="3">
    <source>
        <dbReference type="Proteomes" id="UP001060012"/>
    </source>
</evidence>
<gene>
    <name evidence="2" type="ORF">NJU99_06685</name>
</gene>
<evidence type="ECO:0000256" key="1">
    <source>
        <dbReference type="SAM" id="Coils"/>
    </source>
</evidence>
<organism evidence="2 3">
    <name type="scientific">Arcobacter roscoffensis</name>
    <dbReference type="NCBI Taxonomy" id="2961520"/>
    <lineage>
        <taxon>Bacteria</taxon>
        <taxon>Pseudomonadati</taxon>
        <taxon>Campylobacterota</taxon>
        <taxon>Epsilonproteobacteria</taxon>
        <taxon>Campylobacterales</taxon>
        <taxon>Arcobacteraceae</taxon>
        <taxon>Arcobacter</taxon>
    </lineage>
</organism>
<sequence>MSNIKKLDELLKTDVLVEIKETINELETNIKTASKKDAKVLKEELEYINQVKQYFDDVVLDIENKTLTEDQALDILDGLEDMRIENQEV</sequence>
<dbReference type="EMBL" id="CP100595">
    <property type="protein sequence ID" value="UTJ07777.1"/>
    <property type="molecule type" value="Genomic_DNA"/>
</dbReference>
<protein>
    <submittedName>
        <fullName evidence="2">Uncharacterized protein</fullName>
    </submittedName>
</protein>
<feature type="coiled-coil region" evidence="1">
    <location>
        <begin position="16"/>
        <end position="43"/>
    </location>
</feature>
<accession>A0ABY5E7C8</accession>
<keyword evidence="3" id="KW-1185">Reference proteome</keyword>
<reference evidence="2" key="1">
    <citation type="submission" date="2022-07" db="EMBL/GenBank/DDBJ databases">
        <title>Arcobacter roscoffensis sp. nov., a marine bacterium isolated from coastal seawater collected from Roscoff, France.</title>
        <authorList>
            <person name="Pascual J."/>
            <person name="Lepeaux C."/>
            <person name="Methner A."/>
            <person name="Overmann J."/>
        </authorList>
    </citation>
    <scope>NUCLEOTIDE SEQUENCE</scope>
    <source>
        <strain evidence="2">ARW1-2F2</strain>
    </source>
</reference>
<dbReference type="Proteomes" id="UP001060012">
    <property type="component" value="Chromosome"/>
</dbReference>
<dbReference type="RefSeq" id="WP_254577951.1">
    <property type="nucleotide sequence ID" value="NZ_CP100595.1"/>
</dbReference>
<proteinExistence type="predicted"/>
<name>A0ABY5E7C8_9BACT</name>
<keyword evidence="1" id="KW-0175">Coiled coil</keyword>
<evidence type="ECO:0000313" key="2">
    <source>
        <dbReference type="EMBL" id="UTJ07777.1"/>
    </source>
</evidence>